<evidence type="ECO:0000313" key="1">
    <source>
        <dbReference type="EMBL" id="ETO19843.1"/>
    </source>
</evidence>
<dbReference type="EMBL" id="ASPP01013231">
    <property type="protein sequence ID" value="ETO19843.1"/>
    <property type="molecule type" value="Genomic_DNA"/>
</dbReference>
<protein>
    <recommendedName>
        <fullName evidence="3">Protein kinase domain-containing protein</fullName>
    </recommendedName>
</protein>
<keyword evidence="2" id="KW-1185">Reference proteome</keyword>
<dbReference type="Proteomes" id="UP000023152">
    <property type="component" value="Unassembled WGS sequence"/>
</dbReference>
<evidence type="ECO:0008006" key="3">
    <source>
        <dbReference type="Google" id="ProtNLM"/>
    </source>
</evidence>
<gene>
    <name evidence="1" type="ORF">RFI_17381</name>
</gene>
<evidence type="ECO:0000313" key="2">
    <source>
        <dbReference type="Proteomes" id="UP000023152"/>
    </source>
</evidence>
<reference evidence="1 2" key="1">
    <citation type="journal article" date="2013" name="Curr. Biol.">
        <title>The Genome of the Foraminiferan Reticulomyxa filosa.</title>
        <authorList>
            <person name="Glockner G."/>
            <person name="Hulsmann N."/>
            <person name="Schleicher M."/>
            <person name="Noegel A.A."/>
            <person name="Eichinger L."/>
            <person name="Gallinger C."/>
            <person name="Pawlowski J."/>
            <person name="Sierra R."/>
            <person name="Euteneuer U."/>
            <person name="Pillet L."/>
            <person name="Moustafa A."/>
            <person name="Platzer M."/>
            <person name="Groth M."/>
            <person name="Szafranski K."/>
            <person name="Schliwa M."/>
        </authorList>
    </citation>
    <scope>NUCLEOTIDE SEQUENCE [LARGE SCALE GENOMIC DNA]</scope>
</reference>
<proteinExistence type="predicted"/>
<comment type="caution">
    <text evidence="1">The sequence shown here is derived from an EMBL/GenBank/DDBJ whole genome shotgun (WGS) entry which is preliminary data.</text>
</comment>
<name>X6N1S1_RETFI</name>
<organism evidence="1 2">
    <name type="scientific">Reticulomyxa filosa</name>
    <dbReference type="NCBI Taxonomy" id="46433"/>
    <lineage>
        <taxon>Eukaryota</taxon>
        <taxon>Sar</taxon>
        <taxon>Rhizaria</taxon>
        <taxon>Retaria</taxon>
        <taxon>Foraminifera</taxon>
        <taxon>Monothalamids</taxon>
        <taxon>Reticulomyxidae</taxon>
        <taxon>Reticulomyxa</taxon>
    </lineage>
</organism>
<dbReference type="AlphaFoldDB" id="X6N1S1"/>
<dbReference type="InterPro" id="IPR011009">
    <property type="entry name" value="Kinase-like_dom_sf"/>
</dbReference>
<accession>X6N1S1</accession>
<sequence length="216" mass="25297">MYVYKGESLFQCCNPKYIIQSIWDCLGPFPNNIYNPKSCKLFHDYLDSPDMITLVDDQHQLLFSRRLQGIQKRIETVVPHVKNDDRYESLLHFITLCLDLNPKLRMTALQALHHPFLSSHTSSSYHHSLPSSPPSRLFLPLLRIPKSFEPPIHPAFNNTQKHPFDGNSKKLYGAFFGGNKLSQHMTEDMKQKEIQQMNTIFYLRDQMREQMQTKKS</sequence>
<dbReference type="SUPFAM" id="SSF56112">
    <property type="entry name" value="Protein kinase-like (PK-like)"/>
    <property type="match status" value="1"/>
</dbReference>
<dbReference type="Gene3D" id="1.10.510.10">
    <property type="entry name" value="Transferase(Phosphotransferase) domain 1"/>
    <property type="match status" value="1"/>
</dbReference>